<protein>
    <submittedName>
        <fullName evidence="3">Uncharacterized protein</fullName>
    </submittedName>
</protein>
<sequence>MSKGNVAAVELWVVESQTQDLEGLIGGFFGGRFPHPQSPFRPSPLSGHPTGASPWSYFPLVPSNADAMDIDTMDIDCQHRQHQSQLRSPSTRSQSSTSLPGTPFDEGGPGGYLTATTTSTTNGVQEMNGNGVFWMTAFVFATYRVSYAGIFLYLKLRPFVNCQFVSVYLLVGIS</sequence>
<feature type="region of interest" description="Disordered" evidence="1">
    <location>
        <begin position="78"/>
        <end position="118"/>
    </location>
</feature>
<name>A0AA38PPE5_9AGAR</name>
<dbReference type="EMBL" id="MU802394">
    <property type="protein sequence ID" value="KAJ3979307.1"/>
    <property type="molecule type" value="Genomic_DNA"/>
</dbReference>
<gene>
    <name evidence="3" type="ORF">F5890DRAFT_988337</name>
</gene>
<comment type="caution">
    <text evidence="3">The sequence shown here is derived from an EMBL/GenBank/DDBJ whole genome shotgun (WGS) entry which is preliminary data.</text>
</comment>
<reference evidence="3" key="1">
    <citation type="submission" date="2022-08" db="EMBL/GenBank/DDBJ databases">
        <authorList>
            <consortium name="DOE Joint Genome Institute"/>
            <person name="Min B."/>
            <person name="Riley R."/>
            <person name="Sierra-Patev S."/>
            <person name="Naranjo-Ortiz M."/>
            <person name="Looney B."/>
            <person name="Konkel Z."/>
            <person name="Slot J.C."/>
            <person name="Sakamoto Y."/>
            <person name="Steenwyk J.L."/>
            <person name="Rokas A."/>
            <person name="Carro J."/>
            <person name="Camarero S."/>
            <person name="Ferreira P."/>
            <person name="Molpeceres G."/>
            <person name="Ruiz-Duenas F.J."/>
            <person name="Serrano A."/>
            <person name="Henrissat B."/>
            <person name="Drula E."/>
            <person name="Hughes K.W."/>
            <person name="Mata J.L."/>
            <person name="Ishikawa N.K."/>
            <person name="Vargas-Isla R."/>
            <person name="Ushijima S."/>
            <person name="Smith C.A."/>
            <person name="Ahrendt S."/>
            <person name="Andreopoulos W."/>
            <person name="He G."/>
            <person name="Labutti K."/>
            <person name="Lipzen A."/>
            <person name="Ng V."/>
            <person name="Sandor L."/>
            <person name="Barry K."/>
            <person name="Martinez A.T."/>
            <person name="Xiao Y."/>
            <person name="Gibbons J.G."/>
            <person name="Terashima K."/>
            <person name="Hibbett D.S."/>
            <person name="Grigoriev I.V."/>
        </authorList>
    </citation>
    <scope>NUCLEOTIDE SEQUENCE</scope>
    <source>
        <strain evidence="3">TFB7829</strain>
    </source>
</reference>
<evidence type="ECO:0000313" key="3">
    <source>
        <dbReference type="EMBL" id="KAJ3979307.1"/>
    </source>
</evidence>
<organism evidence="3 4">
    <name type="scientific">Lentinula detonsa</name>
    <dbReference type="NCBI Taxonomy" id="2804962"/>
    <lineage>
        <taxon>Eukaryota</taxon>
        <taxon>Fungi</taxon>
        <taxon>Dikarya</taxon>
        <taxon>Basidiomycota</taxon>
        <taxon>Agaricomycotina</taxon>
        <taxon>Agaricomycetes</taxon>
        <taxon>Agaricomycetidae</taxon>
        <taxon>Agaricales</taxon>
        <taxon>Marasmiineae</taxon>
        <taxon>Omphalotaceae</taxon>
        <taxon>Lentinula</taxon>
    </lineage>
</organism>
<dbReference type="Proteomes" id="UP001163850">
    <property type="component" value="Unassembled WGS sequence"/>
</dbReference>
<keyword evidence="2" id="KW-0472">Membrane</keyword>
<keyword evidence="2" id="KW-1133">Transmembrane helix</keyword>
<feature type="transmembrane region" description="Helical" evidence="2">
    <location>
        <begin position="132"/>
        <end position="154"/>
    </location>
</feature>
<feature type="compositionally biased region" description="Low complexity" evidence="1">
    <location>
        <begin position="84"/>
        <end position="100"/>
    </location>
</feature>
<dbReference type="AlphaFoldDB" id="A0AA38PPE5"/>
<evidence type="ECO:0000256" key="2">
    <source>
        <dbReference type="SAM" id="Phobius"/>
    </source>
</evidence>
<evidence type="ECO:0000256" key="1">
    <source>
        <dbReference type="SAM" id="MobiDB-lite"/>
    </source>
</evidence>
<proteinExistence type="predicted"/>
<accession>A0AA38PPE5</accession>
<evidence type="ECO:0000313" key="4">
    <source>
        <dbReference type="Proteomes" id="UP001163850"/>
    </source>
</evidence>
<keyword evidence="2" id="KW-0812">Transmembrane</keyword>